<evidence type="ECO:0000313" key="6">
    <source>
        <dbReference type="EMBL" id="GCB87986.1"/>
    </source>
</evidence>
<dbReference type="SUPFAM" id="SSF51645">
    <property type="entry name" value="Malate synthase G"/>
    <property type="match status" value="1"/>
</dbReference>
<comment type="pathway">
    <text evidence="3">Carbohydrate metabolism; glyoxylate cycle; (S)-malate from isocitrate: step 2/2.</text>
</comment>
<dbReference type="InterPro" id="IPR046363">
    <property type="entry name" value="MS_N_TIM-barrel_dom"/>
</dbReference>
<comment type="caution">
    <text evidence="6">The sequence shown here is derived from an EMBL/GenBank/DDBJ whole genome shotgun (WGS) entry which is preliminary data.</text>
</comment>
<dbReference type="Gene3D" id="3.20.20.360">
    <property type="entry name" value="Malate synthase, domain 3"/>
    <property type="match status" value="1"/>
</dbReference>
<dbReference type="PANTHER" id="PTHR42902">
    <property type="entry name" value="MALATE SYNTHASE"/>
    <property type="match status" value="1"/>
</dbReference>
<evidence type="ECO:0000256" key="3">
    <source>
        <dbReference type="RuleBase" id="RU000555"/>
    </source>
</evidence>
<accession>A0A401QRF3</accession>
<dbReference type="GO" id="GO:0006099">
    <property type="term" value="P:tricarboxylic acid cycle"/>
    <property type="evidence" value="ECO:0007669"/>
    <property type="project" value="UniProtKB-KW"/>
</dbReference>
<dbReference type="EC" id="2.3.3.9" evidence="2 3"/>
<keyword evidence="3" id="KW-0816">Tricarboxylic acid cycle</keyword>
<dbReference type="GO" id="GO:0004474">
    <property type="term" value="F:malate synthase activity"/>
    <property type="evidence" value="ECO:0007669"/>
    <property type="project" value="UniProtKB-EC"/>
</dbReference>
<feature type="domain" description="Malate synthase TIM barrel" evidence="5">
    <location>
        <begin position="1"/>
        <end position="125"/>
    </location>
</feature>
<dbReference type="InterPro" id="IPR006252">
    <property type="entry name" value="Malate_synthA"/>
</dbReference>
<dbReference type="InterPro" id="IPR011076">
    <property type="entry name" value="Malate_synth_sf"/>
</dbReference>
<evidence type="ECO:0000256" key="4">
    <source>
        <dbReference type="SAM" id="MobiDB-lite"/>
    </source>
</evidence>
<keyword evidence="3" id="KW-0808">Transferase</keyword>
<dbReference type="InterPro" id="IPR001465">
    <property type="entry name" value="Malate_synthase_TIM"/>
</dbReference>
<dbReference type="GO" id="GO:0005737">
    <property type="term" value="C:cytoplasm"/>
    <property type="evidence" value="ECO:0007669"/>
    <property type="project" value="TreeGrafter"/>
</dbReference>
<dbReference type="GO" id="GO:0006097">
    <property type="term" value="P:glyoxylate cycle"/>
    <property type="evidence" value="ECO:0007669"/>
    <property type="project" value="UniProtKB-UniPathway"/>
</dbReference>
<dbReference type="PROSITE" id="PS00510">
    <property type="entry name" value="MALATE_SYNTHASE"/>
    <property type="match status" value="1"/>
</dbReference>
<dbReference type="Pfam" id="PF01274">
    <property type="entry name" value="MS_TIM-barrel"/>
    <property type="match status" value="1"/>
</dbReference>
<evidence type="ECO:0000313" key="7">
    <source>
        <dbReference type="Proteomes" id="UP000288351"/>
    </source>
</evidence>
<gene>
    <name evidence="6" type="ORF">SALB_00655</name>
</gene>
<reference evidence="6 7" key="1">
    <citation type="journal article" date="2019" name="Microbiol. Resour. Announc.">
        <title>Draft Genome Sequence of the Most Traditional epsilon-Poly-l-Lysine Producer, Streptomyces albulus NBRC14147.</title>
        <authorList>
            <person name="Yamanaka K."/>
            <person name="Hamano Y."/>
        </authorList>
    </citation>
    <scope>NUCLEOTIDE SEQUENCE [LARGE SCALE GENOMIC DNA]</scope>
    <source>
        <strain evidence="6 7">NBRC 14147</strain>
    </source>
</reference>
<evidence type="ECO:0000256" key="2">
    <source>
        <dbReference type="ARBA" id="ARBA00012636"/>
    </source>
</evidence>
<comment type="catalytic activity">
    <reaction evidence="3">
        <text>glyoxylate + acetyl-CoA + H2O = (S)-malate + CoA + H(+)</text>
        <dbReference type="Rhea" id="RHEA:18181"/>
        <dbReference type="ChEBI" id="CHEBI:15377"/>
        <dbReference type="ChEBI" id="CHEBI:15378"/>
        <dbReference type="ChEBI" id="CHEBI:15589"/>
        <dbReference type="ChEBI" id="CHEBI:36655"/>
        <dbReference type="ChEBI" id="CHEBI:57287"/>
        <dbReference type="ChEBI" id="CHEBI:57288"/>
        <dbReference type="EC" id="2.3.3.9"/>
    </reaction>
</comment>
<feature type="compositionally biased region" description="Low complexity" evidence="4">
    <location>
        <begin position="117"/>
        <end position="140"/>
    </location>
</feature>
<protein>
    <recommendedName>
        <fullName evidence="2 3">Malate synthase</fullName>
        <ecNumber evidence="2 3">2.3.3.9</ecNumber>
    </recommendedName>
</protein>
<comment type="similarity">
    <text evidence="1 3">Belongs to the malate synthase family.</text>
</comment>
<dbReference type="EMBL" id="BHXC01000004">
    <property type="protein sequence ID" value="GCB87986.1"/>
    <property type="molecule type" value="Genomic_DNA"/>
</dbReference>
<evidence type="ECO:0000256" key="1">
    <source>
        <dbReference type="ARBA" id="ARBA00006394"/>
    </source>
</evidence>
<proteinExistence type="inferred from homology"/>
<organism evidence="6 7">
    <name type="scientific">Streptomyces noursei</name>
    <name type="common">Streptomyces albulus</name>
    <dbReference type="NCBI Taxonomy" id="1971"/>
    <lineage>
        <taxon>Bacteria</taxon>
        <taxon>Bacillati</taxon>
        <taxon>Actinomycetota</taxon>
        <taxon>Actinomycetes</taxon>
        <taxon>Kitasatosporales</taxon>
        <taxon>Streptomycetaceae</taxon>
        <taxon>Streptomyces</taxon>
    </lineage>
</organism>
<keyword evidence="3" id="KW-0329">Glyoxylate bypass</keyword>
<evidence type="ECO:0000259" key="5">
    <source>
        <dbReference type="Pfam" id="PF01274"/>
    </source>
</evidence>
<dbReference type="InterPro" id="IPR019830">
    <property type="entry name" value="Malate_synthase_CS"/>
</dbReference>
<sequence length="140" mass="14844">MEEILYELREHSAGLNAGRWDYLFSMIKTFGHRTDFLLPDRAKVTMTAPSCGPTPNCSCAPATGAERTPSAAWRAGAEQGPAVNEAALAKVRLDKERETEDGFDGSWVAHPASSPCAARSSTASWATAPTNSTAPATTST</sequence>
<dbReference type="Proteomes" id="UP000288351">
    <property type="component" value="Unassembled WGS sequence"/>
</dbReference>
<name>A0A401QRF3_STRNR</name>
<dbReference type="AlphaFoldDB" id="A0A401QRF3"/>
<dbReference type="PANTHER" id="PTHR42902:SF1">
    <property type="entry name" value="MALATE SYNTHASE 1-RELATED"/>
    <property type="match status" value="1"/>
</dbReference>
<dbReference type="UniPathway" id="UPA00703">
    <property type="reaction ID" value="UER00720"/>
</dbReference>
<feature type="region of interest" description="Disordered" evidence="4">
    <location>
        <begin position="99"/>
        <end position="140"/>
    </location>
</feature>